<evidence type="ECO:0000259" key="8">
    <source>
        <dbReference type="PROSITE" id="PS50048"/>
    </source>
</evidence>
<evidence type="ECO:0000256" key="2">
    <source>
        <dbReference type="ARBA" id="ARBA00022723"/>
    </source>
</evidence>
<dbReference type="InterPro" id="IPR007219">
    <property type="entry name" value="XnlR_reg_dom"/>
</dbReference>
<dbReference type="InterPro" id="IPR036864">
    <property type="entry name" value="Zn2-C6_fun-type_DNA-bd_sf"/>
</dbReference>
<dbReference type="GO" id="GO:0006351">
    <property type="term" value="P:DNA-templated transcription"/>
    <property type="evidence" value="ECO:0007669"/>
    <property type="project" value="InterPro"/>
</dbReference>
<proteinExistence type="predicted"/>
<dbReference type="InterPro" id="IPR001138">
    <property type="entry name" value="Zn2Cys6_DnaBD"/>
</dbReference>
<name>A0A0D2GIL5_9EURO</name>
<accession>A0A0D2GIL5</accession>
<keyword evidence="7" id="KW-0539">Nucleus</keyword>
<protein>
    <recommendedName>
        <fullName evidence="8">Zn(2)-C6 fungal-type domain-containing protein</fullName>
    </recommendedName>
</protein>
<keyword evidence="6" id="KW-0804">Transcription</keyword>
<evidence type="ECO:0000313" key="9">
    <source>
        <dbReference type="EMBL" id="KIW78395.1"/>
    </source>
</evidence>
<dbReference type="CDD" id="cd00067">
    <property type="entry name" value="GAL4"/>
    <property type="match status" value="1"/>
</dbReference>
<evidence type="ECO:0000256" key="3">
    <source>
        <dbReference type="ARBA" id="ARBA00022833"/>
    </source>
</evidence>
<dbReference type="GO" id="GO:0003677">
    <property type="term" value="F:DNA binding"/>
    <property type="evidence" value="ECO:0007669"/>
    <property type="project" value="UniProtKB-KW"/>
</dbReference>
<dbReference type="AlphaFoldDB" id="A0A0D2GIL5"/>
<dbReference type="Pfam" id="PF00172">
    <property type="entry name" value="Zn_clus"/>
    <property type="match status" value="1"/>
</dbReference>
<dbReference type="GO" id="GO:0008270">
    <property type="term" value="F:zinc ion binding"/>
    <property type="evidence" value="ECO:0007669"/>
    <property type="project" value="InterPro"/>
</dbReference>
<dbReference type="SMART" id="SM00906">
    <property type="entry name" value="Fungal_trans"/>
    <property type="match status" value="1"/>
</dbReference>
<evidence type="ECO:0000256" key="4">
    <source>
        <dbReference type="ARBA" id="ARBA00023015"/>
    </source>
</evidence>
<dbReference type="Proteomes" id="UP000053029">
    <property type="component" value="Unassembled WGS sequence"/>
</dbReference>
<dbReference type="VEuPathDB" id="FungiDB:Z517_08230"/>
<dbReference type="SUPFAM" id="SSF57701">
    <property type="entry name" value="Zn2/Cys6 DNA-binding domain"/>
    <property type="match status" value="1"/>
</dbReference>
<comment type="subcellular location">
    <subcellularLocation>
        <location evidence="1">Nucleus</location>
    </subcellularLocation>
</comment>
<keyword evidence="5" id="KW-0238">DNA-binding</keyword>
<reference evidence="9 10" key="1">
    <citation type="submission" date="2015-01" db="EMBL/GenBank/DDBJ databases">
        <title>The Genome Sequence of Fonsecaea pedrosoi CBS 271.37.</title>
        <authorList>
            <consortium name="The Broad Institute Genomics Platform"/>
            <person name="Cuomo C."/>
            <person name="de Hoog S."/>
            <person name="Gorbushina A."/>
            <person name="Stielow B."/>
            <person name="Teixiera M."/>
            <person name="Abouelleil A."/>
            <person name="Chapman S.B."/>
            <person name="Priest M."/>
            <person name="Young S.K."/>
            <person name="Wortman J."/>
            <person name="Nusbaum C."/>
            <person name="Birren B."/>
        </authorList>
    </citation>
    <scope>NUCLEOTIDE SEQUENCE [LARGE SCALE GENOMIC DNA]</scope>
    <source>
        <strain evidence="9 10">CBS 271.37</strain>
    </source>
</reference>
<dbReference type="PROSITE" id="PS50048">
    <property type="entry name" value="ZN2_CY6_FUNGAL_2"/>
    <property type="match status" value="1"/>
</dbReference>
<dbReference type="GO" id="GO:0005634">
    <property type="term" value="C:nucleus"/>
    <property type="evidence" value="ECO:0007669"/>
    <property type="project" value="UniProtKB-SubCell"/>
</dbReference>
<dbReference type="HOGENOM" id="CLU_019850_0_0_1"/>
<evidence type="ECO:0000256" key="1">
    <source>
        <dbReference type="ARBA" id="ARBA00004123"/>
    </source>
</evidence>
<dbReference type="STRING" id="1442368.A0A0D2GIL5"/>
<dbReference type="GeneID" id="25307720"/>
<dbReference type="InterPro" id="IPR051615">
    <property type="entry name" value="Transcr_Regulatory_Elem"/>
</dbReference>
<organism evidence="9 10">
    <name type="scientific">Fonsecaea pedrosoi CBS 271.37</name>
    <dbReference type="NCBI Taxonomy" id="1442368"/>
    <lineage>
        <taxon>Eukaryota</taxon>
        <taxon>Fungi</taxon>
        <taxon>Dikarya</taxon>
        <taxon>Ascomycota</taxon>
        <taxon>Pezizomycotina</taxon>
        <taxon>Eurotiomycetes</taxon>
        <taxon>Chaetothyriomycetidae</taxon>
        <taxon>Chaetothyriales</taxon>
        <taxon>Herpotrichiellaceae</taxon>
        <taxon>Fonsecaea</taxon>
    </lineage>
</organism>
<dbReference type="Pfam" id="PF04082">
    <property type="entry name" value="Fungal_trans"/>
    <property type="match status" value="1"/>
</dbReference>
<keyword evidence="2" id="KW-0479">Metal-binding</keyword>
<keyword evidence="10" id="KW-1185">Reference proteome</keyword>
<evidence type="ECO:0000256" key="7">
    <source>
        <dbReference type="ARBA" id="ARBA00023242"/>
    </source>
</evidence>
<keyword evidence="4" id="KW-0805">Transcription regulation</keyword>
<dbReference type="PROSITE" id="PS00463">
    <property type="entry name" value="ZN2_CY6_FUNGAL_1"/>
    <property type="match status" value="1"/>
</dbReference>
<dbReference type="SMART" id="SM00066">
    <property type="entry name" value="GAL4"/>
    <property type="match status" value="1"/>
</dbReference>
<dbReference type="GO" id="GO:0000981">
    <property type="term" value="F:DNA-binding transcription factor activity, RNA polymerase II-specific"/>
    <property type="evidence" value="ECO:0007669"/>
    <property type="project" value="InterPro"/>
</dbReference>
<dbReference type="EMBL" id="KN846973">
    <property type="protein sequence ID" value="KIW78395.1"/>
    <property type="molecule type" value="Genomic_DNA"/>
</dbReference>
<evidence type="ECO:0000313" key="10">
    <source>
        <dbReference type="Proteomes" id="UP000053029"/>
    </source>
</evidence>
<feature type="domain" description="Zn(2)-C6 fungal-type" evidence="8">
    <location>
        <begin position="48"/>
        <end position="78"/>
    </location>
</feature>
<dbReference type="PANTHER" id="PTHR31313:SF81">
    <property type="entry name" value="TY1 ENHANCER ACTIVATOR"/>
    <property type="match status" value="1"/>
</dbReference>
<dbReference type="CDD" id="cd12148">
    <property type="entry name" value="fungal_TF_MHR"/>
    <property type="match status" value="1"/>
</dbReference>
<dbReference type="Gene3D" id="4.10.240.10">
    <property type="entry name" value="Zn(2)-C6 fungal-type DNA-binding domain"/>
    <property type="match status" value="1"/>
</dbReference>
<keyword evidence="3" id="KW-0862">Zinc</keyword>
<dbReference type="RefSeq" id="XP_013282203.1">
    <property type="nucleotide sequence ID" value="XM_013426749.1"/>
</dbReference>
<dbReference type="PANTHER" id="PTHR31313">
    <property type="entry name" value="TY1 ENHANCER ACTIVATOR"/>
    <property type="match status" value="1"/>
</dbReference>
<evidence type="ECO:0000256" key="5">
    <source>
        <dbReference type="ARBA" id="ARBA00023125"/>
    </source>
</evidence>
<sequence>MAANTHYDFINILPPAEATWVNPTRNNGRLQSRASKHSSAKHAEAHLACLGCRPRKVRCQREGNGCRRCNKLKIPCIVPESDQRKRPRSWEYIRELQERIKDGEVAIQSIETQSTGREQDTYPISEPELLTPESQPASSKSLIGQLCGSQWQVSTDEIGQVRFFGPTSSLHLSEAAMPVISDPCESHGRIQILDDVPLALQQHLFHLYWTFHHSVLPILHKEAFLADMEAGQGRHFSPCLLYWIFVSAARISSWPQVRALAVQHGDGDSNEAQPVILRQATSLLEQEMLNPGLTTVQSLLLCSLFHGSRSKDTRAWLTSGNACRLVFDLGLHKDFLLLRSAGLSQRDLDARQVAFWGCFMLDRLWAVYLGRPHAIKLDDVTMPRPSQDSPSWNMKILSAWVDLLDIQGHVAARLNSTQSCTDDIEIPTEQLHEWKRKLDPSLRYTVEAPSSVYCLHIQYHSVMIILHRPHAGFAVTEGTATASQKQSREICVGHATCIARMLQEYREHHGPGYTMLGSAIYGVTTAATTLIADSAEEEQQRGPTFARQLLYLRTCLRTLKEMEYAEKSMKQIRKRLVSVITSCNLDAVPPEDGMLEDAVDSYITSTTLLNNVDFPALDHDWNGLALSNVASASANPCGAAQSGPPVDFDMDEFLKMTTQTNLPFSFESLFTDQDGR</sequence>
<evidence type="ECO:0000256" key="6">
    <source>
        <dbReference type="ARBA" id="ARBA00023163"/>
    </source>
</evidence>
<gene>
    <name evidence="9" type="ORF">Z517_08230</name>
</gene>